<comment type="cofactor">
    <cofactor evidence="3">
        <name>Mn(2+)</name>
        <dbReference type="ChEBI" id="CHEBI:29035"/>
    </cofactor>
</comment>
<evidence type="ECO:0000313" key="16">
    <source>
        <dbReference type="EMBL" id="MFC5393264.1"/>
    </source>
</evidence>
<feature type="domain" description="SMP-30/Gluconolactonase/LRE-like region" evidence="15">
    <location>
        <begin position="15"/>
        <end position="255"/>
    </location>
</feature>
<comment type="cofactor">
    <cofactor evidence="5">
        <name>Zn(2+)</name>
        <dbReference type="ChEBI" id="CHEBI:29105"/>
    </cofactor>
</comment>
<dbReference type="RefSeq" id="WP_377008228.1">
    <property type="nucleotide sequence ID" value="NZ_JBHSLV010000019.1"/>
</dbReference>
<accession>A0ABW0HBE4</accession>
<comment type="cofactor">
    <cofactor evidence="4">
        <name>Mg(2+)</name>
        <dbReference type="ChEBI" id="CHEBI:18420"/>
    </cofactor>
</comment>
<evidence type="ECO:0000313" key="17">
    <source>
        <dbReference type="Proteomes" id="UP001596104"/>
    </source>
</evidence>
<evidence type="ECO:0000256" key="5">
    <source>
        <dbReference type="ARBA" id="ARBA00001947"/>
    </source>
</evidence>
<protein>
    <recommendedName>
        <fullName evidence="9">Regucalcin</fullName>
        <ecNumber evidence="8">3.1.1.17</ecNumber>
    </recommendedName>
    <alternativeName>
        <fullName evidence="14">Gluconolactonase</fullName>
    </alternativeName>
</protein>
<evidence type="ECO:0000256" key="1">
    <source>
        <dbReference type="ARBA" id="ARBA00001589"/>
    </source>
</evidence>
<sequence>MKPEIETVLPGPFALGEGPCWHGGEGALYFVDALRPAIHRWHPAEGLATWSMPAIVGSFAIRRSGGLIASLQTGFATVDLATGAVTPLVDPEPEKPANVLNDGKCDRRGRFWCGSRDGALRDPNGALYRLDPDLSAHRMDQGFIVSNGIAFSPDDRTMYFADSRGETVFAYDFDIDSGAISNRRVFFSTRDIEGRCDGATVDAEGFYWCALVHGGKIARIDPKGRFDRLIDMPVKHPTMCTFGGDKLDVLYVTSAASMLSEEERARMPQAGNLFAIRGLGVKGLPEPMFAG</sequence>
<dbReference type="Pfam" id="PF08450">
    <property type="entry name" value="SGL"/>
    <property type="match status" value="1"/>
</dbReference>
<organism evidence="16 17">
    <name type="scientific">Bosea vestrisii</name>
    <dbReference type="NCBI Taxonomy" id="151416"/>
    <lineage>
        <taxon>Bacteria</taxon>
        <taxon>Pseudomonadati</taxon>
        <taxon>Pseudomonadota</taxon>
        <taxon>Alphaproteobacteria</taxon>
        <taxon>Hyphomicrobiales</taxon>
        <taxon>Boseaceae</taxon>
        <taxon>Bosea</taxon>
    </lineage>
</organism>
<evidence type="ECO:0000256" key="6">
    <source>
        <dbReference type="ARBA" id="ARBA00004496"/>
    </source>
</evidence>
<gene>
    <name evidence="16" type="ORF">ACFPPC_11515</name>
</gene>
<dbReference type="EMBL" id="JBHSLV010000019">
    <property type="protein sequence ID" value="MFC5393264.1"/>
    <property type="molecule type" value="Genomic_DNA"/>
</dbReference>
<name>A0ABW0HBE4_9HYPH</name>
<dbReference type="PANTHER" id="PTHR10907">
    <property type="entry name" value="REGUCALCIN"/>
    <property type="match status" value="1"/>
</dbReference>
<evidence type="ECO:0000256" key="10">
    <source>
        <dbReference type="ARBA" id="ARBA00022490"/>
    </source>
</evidence>
<comment type="cofactor">
    <cofactor evidence="2">
        <name>Ca(2+)</name>
        <dbReference type="ChEBI" id="CHEBI:29108"/>
    </cofactor>
</comment>
<comment type="catalytic activity">
    <reaction evidence="1">
        <text>D-glucono-1,5-lactone + H2O = D-gluconate + H(+)</text>
        <dbReference type="Rhea" id="RHEA:10440"/>
        <dbReference type="ChEBI" id="CHEBI:15377"/>
        <dbReference type="ChEBI" id="CHEBI:15378"/>
        <dbReference type="ChEBI" id="CHEBI:16217"/>
        <dbReference type="ChEBI" id="CHEBI:18391"/>
        <dbReference type="EC" id="3.1.1.17"/>
    </reaction>
</comment>
<dbReference type="Gene3D" id="2.120.10.30">
    <property type="entry name" value="TolB, C-terminal domain"/>
    <property type="match status" value="1"/>
</dbReference>
<keyword evidence="12 16" id="KW-0378">Hydrolase</keyword>
<evidence type="ECO:0000256" key="4">
    <source>
        <dbReference type="ARBA" id="ARBA00001946"/>
    </source>
</evidence>
<keyword evidence="10" id="KW-0963">Cytoplasm</keyword>
<evidence type="ECO:0000259" key="15">
    <source>
        <dbReference type="Pfam" id="PF08450"/>
    </source>
</evidence>
<dbReference type="Proteomes" id="UP001596104">
    <property type="component" value="Unassembled WGS sequence"/>
</dbReference>
<evidence type="ECO:0000256" key="2">
    <source>
        <dbReference type="ARBA" id="ARBA00001913"/>
    </source>
</evidence>
<dbReference type="SUPFAM" id="SSF63829">
    <property type="entry name" value="Calcium-dependent phosphotriesterase"/>
    <property type="match status" value="1"/>
</dbReference>
<comment type="similarity">
    <text evidence="7">Belongs to the SMP-30/CGR1 family.</text>
</comment>
<evidence type="ECO:0000256" key="9">
    <source>
        <dbReference type="ARBA" id="ARBA00016808"/>
    </source>
</evidence>
<evidence type="ECO:0000256" key="8">
    <source>
        <dbReference type="ARBA" id="ARBA00013227"/>
    </source>
</evidence>
<keyword evidence="13" id="KW-0106">Calcium</keyword>
<evidence type="ECO:0000256" key="11">
    <source>
        <dbReference type="ARBA" id="ARBA00022723"/>
    </source>
</evidence>
<dbReference type="InterPro" id="IPR008367">
    <property type="entry name" value="Regucalcin"/>
</dbReference>
<dbReference type="EC" id="3.1.1.17" evidence="8"/>
<reference evidence="17" key="1">
    <citation type="journal article" date="2019" name="Int. J. Syst. Evol. Microbiol.">
        <title>The Global Catalogue of Microorganisms (GCM) 10K type strain sequencing project: providing services to taxonomists for standard genome sequencing and annotation.</title>
        <authorList>
            <consortium name="The Broad Institute Genomics Platform"/>
            <consortium name="The Broad Institute Genome Sequencing Center for Infectious Disease"/>
            <person name="Wu L."/>
            <person name="Ma J."/>
        </authorList>
    </citation>
    <scope>NUCLEOTIDE SEQUENCE [LARGE SCALE GENOMIC DNA]</scope>
    <source>
        <strain evidence="17">CGMCC 1.16326</strain>
    </source>
</reference>
<dbReference type="InterPro" id="IPR011042">
    <property type="entry name" value="6-blade_b-propeller_TolB-like"/>
</dbReference>
<proteinExistence type="inferred from homology"/>
<comment type="subcellular location">
    <subcellularLocation>
        <location evidence="6">Cytoplasm</location>
    </subcellularLocation>
</comment>
<dbReference type="PRINTS" id="PR01790">
    <property type="entry name" value="SMP30FAMILY"/>
</dbReference>
<comment type="caution">
    <text evidence="16">The sequence shown here is derived from an EMBL/GenBank/DDBJ whole genome shotgun (WGS) entry which is preliminary data.</text>
</comment>
<keyword evidence="17" id="KW-1185">Reference proteome</keyword>
<dbReference type="GO" id="GO:0016787">
    <property type="term" value="F:hydrolase activity"/>
    <property type="evidence" value="ECO:0007669"/>
    <property type="project" value="UniProtKB-KW"/>
</dbReference>
<dbReference type="PANTHER" id="PTHR10907:SF47">
    <property type="entry name" value="REGUCALCIN"/>
    <property type="match status" value="1"/>
</dbReference>
<keyword evidence="11" id="KW-0479">Metal-binding</keyword>
<dbReference type="InterPro" id="IPR013658">
    <property type="entry name" value="SGL"/>
</dbReference>
<evidence type="ECO:0000256" key="7">
    <source>
        <dbReference type="ARBA" id="ARBA00008853"/>
    </source>
</evidence>
<evidence type="ECO:0000256" key="13">
    <source>
        <dbReference type="ARBA" id="ARBA00022837"/>
    </source>
</evidence>
<dbReference type="PRINTS" id="PR01791">
    <property type="entry name" value="REGUCALCIN"/>
</dbReference>
<evidence type="ECO:0000256" key="3">
    <source>
        <dbReference type="ARBA" id="ARBA00001936"/>
    </source>
</evidence>
<evidence type="ECO:0000256" key="12">
    <source>
        <dbReference type="ARBA" id="ARBA00022801"/>
    </source>
</evidence>
<dbReference type="InterPro" id="IPR005511">
    <property type="entry name" value="SMP-30"/>
</dbReference>
<evidence type="ECO:0000256" key="14">
    <source>
        <dbReference type="ARBA" id="ARBA00032464"/>
    </source>
</evidence>